<dbReference type="EMBL" id="GBXM01011612">
    <property type="protein sequence ID" value="JAH96965.1"/>
    <property type="molecule type" value="Transcribed_RNA"/>
</dbReference>
<protein>
    <submittedName>
        <fullName evidence="1">Uncharacterized protein</fullName>
    </submittedName>
</protein>
<sequence>MLKHFTQNSRPLIHYSGSIRTIFKNFSVKKNCRIWHYVFYLGLPLSKSMKTLHEMNGCHKV</sequence>
<accession>A0A0E9X507</accession>
<organism evidence="1">
    <name type="scientific">Anguilla anguilla</name>
    <name type="common">European freshwater eel</name>
    <name type="synonym">Muraena anguilla</name>
    <dbReference type="NCBI Taxonomy" id="7936"/>
    <lineage>
        <taxon>Eukaryota</taxon>
        <taxon>Metazoa</taxon>
        <taxon>Chordata</taxon>
        <taxon>Craniata</taxon>
        <taxon>Vertebrata</taxon>
        <taxon>Euteleostomi</taxon>
        <taxon>Actinopterygii</taxon>
        <taxon>Neopterygii</taxon>
        <taxon>Teleostei</taxon>
        <taxon>Anguilliformes</taxon>
        <taxon>Anguillidae</taxon>
        <taxon>Anguilla</taxon>
    </lineage>
</organism>
<name>A0A0E9X507_ANGAN</name>
<reference evidence="1" key="2">
    <citation type="journal article" date="2015" name="Fish Shellfish Immunol.">
        <title>Early steps in the European eel (Anguilla anguilla)-Vibrio vulnificus interaction in the gills: Role of the RtxA13 toxin.</title>
        <authorList>
            <person name="Callol A."/>
            <person name="Pajuelo D."/>
            <person name="Ebbesson L."/>
            <person name="Teles M."/>
            <person name="MacKenzie S."/>
            <person name="Amaro C."/>
        </authorList>
    </citation>
    <scope>NUCLEOTIDE SEQUENCE</scope>
</reference>
<dbReference type="AlphaFoldDB" id="A0A0E9X507"/>
<reference evidence="1" key="1">
    <citation type="submission" date="2014-11" db="EMBL/GenBank/DDBJ databases">
        <authorList>
            <person name="Amaro Gonzalez C."/>
        </authorList>
    </citation>
    <scope>NUCLEOTIDE SEQUENCE</scope>
</reference>
<proteinExistence type="predicted"/>
<evidence type="ECO:0000313" key="1">
    <source>
        <dbReference type="EMBL" id="JAH96965.1"/>
    </source>
</evidence>